<dbReference type="GO" id="GO:0009279">
    <property type="term" value="C:cell outer membrane"/>
    <property type="evidence" value="ECO:0007669"/>
    <property type="project" value="TreeGrafter"/>
</dbReference>
<dbReference type="GO" id="GO:0030288">
    <property type="term" value="C:outer membrane-bounded periplasmic space"/>
    <property type="evidence" value="ECO:0007669"/>
    <property type="project" value="TreeGrafter"/>
</dbReference>
<dbReference type="Proteomes" id="UP000245461">
    <property type="component" value="Unassembled WGS sequence"/>
</dbReference>
<dbReference type="InterPro" id="IPR014340">
    <property type="entry name" value="LptA"/>
</dbReference>
<evidence type="ECO:0000256" key="2">
    <source>
        <dbReference type="ARBA" id="ARBA00022729"/>
    </source>
</evidence>
<feature type="region of interest" description="Disordered" evidence="4">
    <location>
        <begin position="170"/>
        <end position="198"/>
    </location>
</feature>
<dbReference type="AlphaFoldDB" id="A0A317DYB0"/>
<keyword evidence="2 5" id="KW-0732">Signal</keyword>
<evidence type="ECO:0000256" key="3">
    <source>
        <dbReference type="ARBA" id="ARBA00022764"/>
    </source>
</evidence>
<evidence type="ECO:0000259" key="6">
    <source>
        <dbReference type="Pfam" id="PF03968"/>
    </source>
</evidence>
<evidence type="ECO:0000256" key="5">
    <source>
        <dbReference type="SAM" id="SignalP"/>
    </source>
</evidence>
<dbReference type="RefSeq" id="WP_109907344.1">
    <property type="nucleotide sequence ID" value="NZ_QGLE01000011.1"/>
</dbReference>
<keyword evidence="1" id="KW-0813">Transport</keyword>
<dbReference type="GO" id="GO:0017089">
    <property type="term" value="F:glycolipid transfer activity"/>
    <property type="evidence" value="ECO:0007669"/>
    <property type="project" value="TreeGrafter"/>
</dbReference>
<dbReference type="OrthoDB" id="8450043at2"/>
<dbReference type="GO" id="GO:0001530">
    <property type="term" value="F:lipopolysaccharide binding"/>
    <property type="evidence" value="ECO:0007669"/>
    <property type="project" value="InterPro"/>
</dbReference>
<accession>A0A317DYB0</accession>
<keyword evidence="8" id="KW-1185">Reference proteome</keyword>
<keyword evidence="3" id="KW-0574">Periplasm</keyword>
<evidence type="ECO:0000313" key="7">
    <source>
        <dbReference type="EMBL" id="PWR19462.1"/>
    </source>
</evidence>
<reference evidence="7 8" key="1">
    <citation type="submission" date="2018-05" db="EMBL/GenBank/DDBJ databases">
        <title>Zavarzinia sp. HR-AS.</title>
        <authorList>
            <person name="Lee Y."/>
            <person name="Jeon C.O."/>
        </authorList>
    </citation>
    <scope>NUCLEOTIDE SEQUENCE [LARGE SCALE GENOMIC DNA]</scope>
    <source>
        <strain evidence="7 8">HR-AS</strain>
    </source>
</reference>
<dbReference type="EMBL" id="QGLE01000011">
    <property type="protein sequence ID" value="PWR19462.1"/>
    <property type="molecule type" value="Genomic_DNA"/>
</dbReference>
<name>A0A317DYB0_9PROT</name>
<dbReference type="Pfam" id="PF03968">
    <property type="entry name" value="LptD_N"/>
    <property type="match status" value="1"/>
</dbReference>
<gene>
    <name evidence="7" type="primary">lptA</name>
    <name evidence="7" type="ORF">DKG74_16860</name>
</gene>
<dbReference type="InterPro" id="IPR005653">
    <property type="entry name" value="OstA-like_N"/>
</dbReference>
<dbReference type="PANTHER" id="PTHR36504">
    <property type="entry name" value="LIPOPOLYSACCHARIDE EXPORT SYSTEM PROTEIN LPTA"/>
    <property type="match status" value="1"/>
</dbReference>
<dbReference type="Gene3D" id="2.60.450.10">
    <property type="entry name" value="Lipopolysaccharide (LPS) transport protein A like domain"/>
    <property type="match status" value="1"/>
</dbReference>
<dbReference type="GO" id="GO:0015920">
    <property type="term" value="P:lipopolysaccharide transport"/>
    <property type="evidence" value="ECO:0007669"/>
    <property type="project" value="InterPro"/>
</dbReference>
<feature type="chain" id="PRO_5016392567" evidence="5">
    <location>
        <begin position="34"/>
        <end position="198"/>
    </location>
</feature>
<evidence type="ECO:0000256" key="4">
    <source>
        <dbReference type="SAM" id="MobiDB-lite"/>
    </source>
</evidence>
<sequence>MTKAVRVLRHATVLGLVSVLVAGMPALVAPALAQSAAQPGPPRLNFNSSAPIEILADSLEVTDQSSSAVFAGNVKVTQADMILRADRLEVTYAGGNIAGGEAGAGPSGIKKIVARGNVFVTAREDTAQGDNAVYDPAAGTVIMTGNVILTRGENVLKGQELTVNLRTGRSVMTGGGGSDGRVKGLIVPEQKSGGQKAQ</sequence>
<dbReference type="InterPro" id="IPR052037">
    <property type="entry name" value="LPS_export_LptA"/>
</dbReference>
<dbReference type="PANTHER" id="PTHR36504:SF1">
    <property type="entry name" value="LIPOPOLYSACCHARIDE EXPORT SYSTEM PROTEIN LPTA"/>
    <property type="match status" value="1"/>
</dbReference>
<comment type="caution">
    <text evidence="7">The sequence shown here is derived from an EMBL/GenBank/DDBJ whole genome shotgun (WGS) entry which is preliminary data.</text>
</comment>
<feature type="domain" description="Organic solvent tolerance-like N-terminal" evidence="6">
    <location>
        <begin position="53"/>
        <end position="168"/>
    </location>
</feature>
<protein>
    <submittedName>
        <fullName evidence="7">Lipopolysaccharide transport periplasmic protein LptA</fullName>
    </submittedName>
</protein>
<proteinExistence type="predicted"/>
<feature type="signal peptide" evidence="5">
    <location>
        <begin position="1"/>
        <end position="33"/>
    </location>
</feature>
<dbReference type="NCBIfam" id="TIGR03002">
    <property type="entry name" value="outer_YhbN_LptA"/>
    <property type="match status" value="1"/>
</dbReference>
<organism evidence="7 8">
    <name type="scientific">Zavarzinia aquatilis</name>
    <dbReference type="NCBI Taxonomy" id="2211142"/>
    <lineage>
        <taxon>Bacteria</taxon>
        <taxon>Pseudomonadati</taxon>
        <taxon>Pseudomonadota</taxon>
        <taxon>Alphaproteobacteria</taxon>
        <taxon>Rhodospirillales</taxon>
        <taxon>Zavarziniaceae</taxon>
        <taxon>Zavarzinia</taxon>
    </lineage>
</organism>
<evidence type="ECO:0000256" key="1">
    <source>
        <dbReference type="ARBA" id="ARBA00022448"/>
    </source>
</evidence>
<evidence type="ECO:0000313" key="8">
    <source>
        <dbReference type="Proteomes" id="UP000245461"/>
    </source>
</evidence>